<sequence>MYNIKLFLKSTLRKPLFVIIYVFLIAVSSMAFTSNALETLFAVKSIDTIKKYYRPIGYLSGNPDVRAGKEIISKSPYLDIENVMLNSRGKLIDIENPDVDGVGVKNAYYKHTNEVVFAGTLINKRKVDNPKGRGYYYEIEFEVTGIEAAFKDYMSVGESIYIRSLPGVEELPDPSVPYYPTEQDEDFVKEYKTLSKEKNYIVRAYYYESNKINSVGVAQRGRAGSNFIILPLIPDENTGYFKEIKNDSDYQEEMPEKLKDYVEYLNYNRKMLSIIGMKDVSLFPTFQEKAKRYYIVEGRALNSEDDRTKNKVCLIHENFAKLRGLGVGDTIKMEVKKNTRAEDVDGYAMWGDWDIWKDSPGEEAEFEIVGLFNDMGFYYISPYGQGIFVPASCIPEGYSRNYLKESGENNYSFVLKNPEDIESFIKENEKKLGNLGYTIMWVDNSAEMFLGVSNKIKESAVTGAILSGLLMITVLSAVCIIYVNQRKKEYAVAKALGAKTGFSFFCMDMAFCVIAVPGIIAGSIIGQRKMLKDSEVLLKPLEEYAKSVKLSAPQTVWLVLTMLCILAFIILALIICNMVLGKIPLFSLLHGNRKKNTVYKAGTSVKSSASGAKRNLTENTVLSSPDSKGQKIIYNVSGNSGRWKYGYIFKHIVRTKTKTVFFIAMSAGAVLFFGWLNGTLHKYKADIESFYKATVIEGELIKTDANITFTGNPAEGVIPPKLVSDLEKTDYVSKVYTEETTLINELHSTEYGFVDENVPPISRNTIAIGVNDWEKFITETGSGISVKFTGGYTGEYFTRDREEGDVSGREIIVPEEYMKLNGLISGDFVYLLHEYSNKRTYGFTCTIVGSYKAVQGGERAKNIGNSVIIQSQTLKDLAKQDYRFLTARFKFKTEKNRELIKDKSKLTNLVSENGADSYLRLIIWDKELSEVVEPMERVVSLFEVLYPFIILIVVVIGMGFQILMLMRRKKEATLMRLLGSGKKEVWQIMFTGHLLLCVLGIPIGVAIMFLVYKNMALNVFLATGLYFAGNVAGGIIGNLLILKSFKLELLQESE</sequence>
<evidence type="ECO:0000313" key="3">
    <source>
        <dbReference type="EMBL" id="ESL04518.1"/>
    </source>
</evidence>
<dbReference type="GO" id="GO:0005886">
    <property type="term" value="C:plasma membrane"/>
    <property type="evidence" value="ECO:0007669"/>
    <property type="project" value="TreeGrafter"/>
</dbReference>
<feature type="transmembrane region" description="Helical" evidence="1">
    <location>
        <begin position="944"/>
        <end position="965"/>
    </location>
</feature>
<dbReference type="PANTHER" id="PTHR30572:SF4">
    <property type="entry name" value="ABC TRANSPORTER PERMEASE YTRF"/>
    <property type="match status" value="1"/>
</dbReference>
<dbReference type="eggNOG" id="ENOG5033HIY">
    <property type="taxonomic scope" value="Bacteria"/>
</dbReference>
<keyword evidence="1" id="KW-0472">Membrane</keyword>
<dbReference type="Proteomes" id="UP000018227">
    <property type="component" value="Unassembled WGS sequence"/>
</dbReference>
<evidence type="ECO:0000313" key="4">
    <source>
        <dbReference type="Proteomes" id="UP000018227"/>
    </source>
</evidence>
<evidence type="ECO:0000259" key="2">
    <source>
        <dbReference type="Pfam" id="PF12704"/>
    </source>
</evidence>
<dbReference type="GO" id="GO:0022857">
    <property type="term" value="F:transmembrane transporter activity"/>
    <property type="evidence" value="ECO:0007669"/>
    <property type="project" value="TreeGrafter"/>
</dbReference>
<dbReference type="PANTHER" id="PTHR30572">
    <property type="entry name" value="MEMBRANE COMPONENT OF TRANSPORTER-RELATED"/>
    <property type="match status" value="1"/>
</dbReference>
<gene>
    <name evidence="3" type="ORF">GCWU0000282_000232</name>
</gene>
<comment type="caution">
    <text evidence="3">The sequence shown here is derived from an EMBL/GenBank/DDBJ whole genome shotgun (WGS) entry which is preliminary data.</text>
</comment>
<feature type="transmembrane region" description="Helical" evidence="1">
    <location>
        <begin position="504"/>
        <end position="525"/>
    </location>
</feature>
<reference evidence="3 4" key="1">
    <citation type="submission" date="2013-06" db="EMBL/GenBank/DDBJ databases">
        <authorList>
            <person name="Weinstock G."/>
            <person name="Sodergren E."/>
            <person name="Clifton S."/>
            <person name="Fulton L."/>
            <person name="Fulton B."/>
            <person name="Courtney L."/>
            <person name="Fronick C."/>
            <person name="Harrison M."/>
            <person name="Strong C."/>
            <person name="Farmer C."/>
            <person name="Delahaunty K."/>
            <person name="Markovic C."/>
            <person name="Hall O."/>
            <person name="Minx P."/>
            <person name="Tomlinson C."/>
            <person name="Mitreva M."/>
            <person name="Nelson J."/>
            <person name="Hou S."/>
            <person name="Wollam A."/>
            <person name="Pepin K.H."/>
            <person name="Johnson M."/>
            <person name="Bhonagiri V."/>
            <person name="Nash W.E."/>
            <person name="Warren W."/>
            <person name="Chinwalla A."/>
            <person name="Mardis E.R."/>
            <person name="Wilson R.K."/>
        </authorList>
    </citation>
    <scope>NUCLEOTIDE SEQUENCE [LARGE SCALE GENOMIC DNA]</scope>
    <source>
        <strain evidence="3 4">ATCC 51271</strain>
    </source>
</reference>
<feature type="transmembrane region" description="Helical" evidence="1">
    <location>
        <begin position="985"/>
        <end position="1012"/>
    </location>
</feature>
<dbReference type="OrthoDB" id="2082321at2"/>
<organism evidence="3 4">
    <name type="scientific">Catonella morbi ATCC 51271</name>
    <dbReference type="NCBI Taxonomy" id="592026"/>
    <lineage>
        <taxon>Bacteria</taxon>
        <taxon>Bacillati</taxon>
        <taxon>Bacillota</taxon>
        <taxon>Clostridia</taxon>
        <taxon>Lachnospirales</taxon>
        <taxon>Lachnospiraceae</taxon>
        <taxon>Catonella</taxon>
    </lineage>
</organism>
<feature type="transmembrane region" description="Helical" evidence="1">
    <location>
        <begin position="460"/>
        <end position="483"/>
    </location>
</feature>
<dbReference type="AlphaFoldDB" id="V2Y6D7"/>
<dbReference type="RefSeq" id="WP_023353136.1">
    <property type="nucleotide sequence ID" value="NZ_KI535366.1"/>
</dbReference>
<dbReference type="Pfam" id="PF12704">
    <property type="entry name" value="MacB_PCD"/>
    <property type="match status" value="1"/>
</dbReference>
<feature type="transmembrane region" description="Helical" evidence="1">
    <location>
        <begin position="659"/>
        <end position="676"/>
    </location>
</feature>
<feature type="domain" description="MacB-like periplasmic core" evidence="2">
    <location>
        <begin position="272"/>
        <end position="426"/>
    </location>
</feature>
<dbReference type="InterPro" id="IPR025857">
    <property type="entry name" value="MacB_PCD"/>
</dbReference>
<feature type="transmembrane region" description="Helical" evidence="1">
    <location>
        <begin position="556"/>
        <end position="580"/>
    </location>
</feature>
<protein>
    <submittedName>
        <fullName evidence="3">Efflux ABC transporter, permease protein</fullName>
    </submittedName>
</protein>
<feature type="transmembrane region" description="Helical" evidence="1">
    <location>
        <begin position="1018"/>
        <end position="1041"/>
    </location>
</feature>
<proteinExistence type="predicted"/>
<accession>V2Y6D7</accession>
<evidence type="ECO:0000256" key="1">
    <source>
        <dbReference type="SAM" id="Phobius"/>
    </source>
</evidence>
<keyword evidence="1" id="KW-1133">Transmembrane helix</keyword>
<dbReference type="EMBL" id="ACIL03000003">
    <property type="protein sequence ID" value="ESL04518.1"/>
    <property type="molecule type" value="Genomic_DNA"/>
</dbReference>
<dbReference type="InterPro" id="IPR050250">
    <property type="entry name" value="Macrolide_Exporter_MacB"/>
</dbReference>
<dbReference type="STRING" id="592026.GCWU0000282_000232"/>
<keyword evidence="4" id="KW-1185">Reference proteome</keyword>
<keyword evidence="1" id="KW-0812">Transmembrane</keyword>
<dbReference type="HOGENOM" id="CLU_290310_0_0_9"/>
<name>V2Y6D7_9FIRM</name>